<dbReference type="GO" id="GO:0005886">
    <property type="term" value="C:plasma membrane"/>
    <property type="evidence" value="ECO:0007669"/>
    <property type="project" value="UniProtKB-SubCell"/>
</dbReference>
<evidence type="ECO:0000313" key="9">
    <source>
        <dbReference type="Proteomes" id="UP000015351"/>
    </source>
</evidence>
<evidence type="ECO:0000256" key="1">
    <source>
        <dbReference type="ARBA" id="ARBA00004651"/>
    </source>
</evidence>
<accession>S9RW13</accession>
<dbReference type="Proteomes" id="UP000015351">
    <property type="component" value="Unassembled WGS sequence"/>
</dbReference>
<dbReference type="OrthoDB" id="9808524at2"/>
<dbReference type="RefSeq" id="WP_021101337.1">
    <property type="nucleotide sequence ID" value="NZ_KE557311.1"/>
</dbReference>
<protein>
    <submittedName>
        <fullName evidence="8">Putative membrane protein</fullName>
    </submittedName>
</protein>
<comment type="similarity">
    <text evidence="2">Belongs to the DoxX family.</text>
</comment>
<reference evidence="9" key="1">
    <citation type="journal article" date="2013" name="Stand. Genomic Sci.">
        <title>Genome sequence of the Litoreibacter arenae type strain (DSM 19593(T)), a member of the Roseobacter clade isolated from sea sand.</title>
        <authorList>
            <person name="Riedel T."/>
            <person name="Fiebig A."/>
            <person name="Petersen J."/>
            <person name="Gronow S."/>
            <person name="Kyrpides N.C."/>
            <person name="Goker M."/>
            <person name="Klenk H.P."/>
        </authorList>
    </citation>
    <scope>NUCLEOTIDE SEQUENCE [LARGE SCALE GENOMIC DNA]</scope>
    <source>
        <strain evidence="9">DSM 19593</strain>
    </source>
</reference>
<evidence type="ECO:0000313" key="8">
    <source>
        <dbReference type="EMBL" id="EPX78179.1"/>
    </source>
</evidence>
<evidence type="ECO:0000256" key="5">
    <source>
        <dbReference type="ARBA" id="ARBA00022989"/>
    </source>
</evidence>
<dbReference type="InterPro" id="IPR032808">
    <property type="entry name" value="DoxX"/>
</dbReference>
<dbReference type="PANTHER" id="PTHR33452">
    <property type="entry name" value="OXIDOREDUCTASE CATD-RELATED"/>
    <property type="match status" value="1"/>
</dbReference>
<dbReference type="InterPro" id="IPR051907">
    <property type="entry name" value="DoxX-like_oxidoreductase"/>
</dbReference>
<keyword evidence="9" id="KW-1185">Reference proteome</keyword>
<organism evidence="8 9">
    <name type="scientific">Litoreibacter arenae DSM 19593</name>
    <dbReference type="NCBI Taxonomy" id="1123360"/>
    <lineage>
        <taxon>Bacteria</taxon>
        <taxon>Pseudomonadati</taxon>
        <taxon>Pseudomonadota</taxon>
        <taxon>Alphaproteobacteria</taxon>
        <taxon>Rhodobacterales</taxon>
        <taxon>Roseobacteraceae</taxon>
        <taxon>Litoreibacter</taxon>
    </lineage>
</organism>
<keyword evidence="5 7" id="KW-1133">Transmembrane helix</keyword>
<keyword evidence="6 7" id="KW-0472">Membrane</keyword>
<proteinExistence type="inferred from homology"/>
<evidence type="ECO:0000256" key="4">
    <source>
        <dbReference type="ARBA" id="ARBA00022692"/>
    </source>
</evidence>
<comment type="subcellular location">
    <subcellularLocation>
        <location evidence="1">Cell membrane</location>
        <topology evidence="1">Multi-pass membrane protein</topology>
    </subcellularLocation>
</comment>
<keyword evidence="3" id="KW-1003">Cell membrane</keyword>
<dbReference type="Pfam" id="PF07681">
    <property type="entry name" value="DoxX"/>
    <property type="match status" value="1"/>
</dbReference>
<evidence type="ECO:0000256" key="6">
    <source>
        <dbReference type="ARBA" id="ARBA00023136"/>
    </source>
</evidence>
<evidence type="ECO:0000256" key="2">
    <source>
        <dbReference type="ARBA" id="ARBA00006679"/>
    </source>
</evidence>
<comment type="caution">
    <text evidence="8">The sequence shown here is derived from an EMBL/GenBank/DDBJ whole genome shotgun (WGS) entry which is preliminary data.</text>
</comment>
<keyword evidence="4 7" id="KW-0812">Transmembrane</keyword>
<feature type="transmembrane region" description="Helical" evidence="7">
    <location>
        <begin position="102"/>
        <end position="123"/>
    </location>
</feature>
<evidence type="ECO:0000256" key="7">
    <source>
        <dbReference type="SAM" id="Phobius"/>
    </source>
</evidence>
<dbReference type="HOGENOM" id="CLU_058421_2_1_5"/>
<dbReference type="EMBL" id="AONI01000013">
    <property type="protein sequence ID" value="EPX78179.1"/>
    <property type="molecule type" value="Genomic_DNA"/>
</dbReference>
<dbReference type="PANTHER" id="PTHR33452:SF4">
    <property type="entry name" value="BLL4328 PROTEIN"/>
    <property type="match status" value="1"/>
</dbReference>
<dbReference type="eggNOG" id="COG2259">
    <property type="taxonomic scope" value="Bacteria"/>
</dbReference>
<gene>
    <name evidence="8" type="ORF">thalar_02406</name>
</gene>
<feature type="transmembrane region" description="Helical" evidence="7">
    <location>
        <begin position="72"/>
        <end position="90"/>
    </location>
</feature>
<dbReference type="AlphaFoldDB" id="S9RW13"/>
<sequence>MNTRELETVWTPRMLSVLRIVAALILFSHGTDKILGFPDNRSPDPFTLSWTAGVLELVGGAFLVAGLFTRPVAFVLSGLMAAAYFIGHAPDSFFPSVNGGDAAILYCFICLYLVFAGPGPWSIDAIRNQWLKQRTQVS</sequence>
<name>S9RW13_9RHOB</name>
<evidence type="ECO:0000256" key="3">
    <source>
        <dbReference type="ARBA" id="ARBA00022475"/>
    </source>
</evidence>
<feature type="transmembrane region" description="Helical" evidence="7">
    <location>
        <begin position="46"/>
        <end position="65"/>
    </location>
</feature>
<dbReference type="STRING" id="1123360.thalar_02406"/>